<dbReference type="AlphaFoldDB" id="X0TIJ1"/>
<evidence type="ECO:0000313" key="13">
    <source>
        <dbReference type="EMBL" id="GAF93039.1"/>
    </source>
</evidence>
<dbReference type="PRINTS" id="PR00906">
    <property type="entry name" value="SECA"/>
</dbReference>
<dbReference type="InterPro" id="IPR036266">
    <property type="entry name" value="SecA_Wing/Scaffold_sf"/>
</dbReference>
<dbReference type="InterPro" id="IPR020937">
    <property type="entry name" value="SecA_CS"/>
</dbReference>
<dbReference type="PANTHER" id="PTHR30612">
    <property type="entry name" value="SECA INNER MEMBRANE COMPONENT OF SEC PROTEIN SECRETION SYSTEM"/>
    <property type="match status" value="1"/>
</dbReference>
<reference evidence="13" key="1">
    <citation type="journal article" date="2014" name="Front. Microbiol.">
        <title>High frequency of phylogenetically diverse reductive dehalogenase-homologous genes in deep subseafloor sedimentary metagenomes.</title>
        <authorList>
            <person name="Kawai M."/>
            <person name="Futagami T."/>
            <person name="Toyoda A."/>
            <person name="Takaki Y."/>
            <person name="Nishi S."/>
            <person name="Hori S."/>
            <person name="Arai W."/>
            <person name="Tsubouchi T."/>
            <person name="Morono Y."/>
            <person name="Uchiyama I."/>
            <person name="Ito T."/>
            <person name="Fujiyama A."/>
            <person name="Inagaki F."/>
            <person name="Takami H."/>
        </authorList>
    </citation>
    <scope>NUCLEOTIDE SEQUENCE</scope>
    <source>
        <strain evidence="13">Expedition CK06-06</strain>
    </source>
</reference>
<dbReference type="GO" id="GO:0006886">
    <property type="term" value="P:intracellular protein transport"/>
    <property type="evidence" value="ECO:0007669"/>
    <property type="project" value="InterPro"/>
</dbReference>
<feature type="domain" description="SecA family profile" evidence="12">
    <location>
        <begin position="1"/>
        <end position="225"/>
    </location>
</feature>
<dbReference type="CDD" id="cd18803">
    <property type="entry name" value="SF2_C_secA"/>
    <property type="match status" value="1"/>
</dbReference>
<comment type="subcellular location">
    <subcellularLocation>
        <location evidence="1">Membrane</location>
        <topology evidence="1">Peripheral membrane protein</topology>
    </subcellularLocation>
</comment>
<keyword evidence="3" id="KW-0813">Transport</keyword>
<dbReference type="EMBL" id="BARS01015668">
    <property type="protein sequence ID" value="GAF93039.1"/>
    <property type="molecule type" value="Genomic_DNA"/>
</dbReference>
<protein>
    <submittedName>
        <fullName evidence="13">Uncharacterized protein</fullName>
    </submittedName>
</protein>
<dbReference type="GO" id="GO:0005886">
    <property type="term" value="C:plasma membrane"/>
    <property type="evidence" value="ECO:0007669"/>
    <property type="project" value="TreeGrafter"/>
</dbReference>
<dbReference type="GO" id="GO:0017038">
    <property type="term" value="P:protein import"/>
    <property type="evidence" value="ECO:0007669"/>
    <property type="project" value="InterPro"/>
</dbReference>
<evidence type="ECO:0000256" key="1">
    <source>
        <dbReference type="ARBA" id="ARBA00004170"/>
    </source>
</evidence>
<dbReference type="Pfam" id="PF07517">
    <property type="entry name" value="SecA_DEAD"/>
    <property type="match status" value="1"/>
</dbReference>
<evidence type="ECO:0000256" key="6">
    <source>
        <dbReference type="ARBA" id="ARBA00022840"/>
    </source>
</evidence>
<dbReference type="GO" id="GO:0005829">
    <property type="term" value="C:cytosol"/>
    <property type="evidence" value="ECO:0007669"/>
    <property type="project" value="TreeGrafter"/>
</dbReference>
<gene>
    <name evidence="13" type="ORF">S01H1_25889</name>
</gene>
<dbReference type="FunFam" id="3.40.50.300:FF:000429">
    <property type="entry name" value="Preprotein translocase subunit SecA"/>
    <property type="match status" value="1"/>
</dbReference>
<dbReference type="PROSITE" id="PS51194">
    <property type="entry name" value="HELICASE_CTER"/>
    <property type="match status" value="1"/>
</dbReference>
<evidence type="ECO:0000256" key="4">
    <source>
        <dbReference type="ARBA" id="ARBA00022490"/>
    </source>
</evidence>
<dbReference type="Gene3D" id="3.40.50.300">
    <property type="entry name" value="P-loop containing nucleotide triphosphate hydrolases"/>
    <property type="match status" value="3"/>
</dbReference>
<comment type="caution">
    <text evidence="13">The sequence shown here is derived from an EMBL/GenBank/DDBJ whole genome shotgun (WGS) entry which is preliminary data.</text>
</comment>
<dbReference type="SUPFAM" id="SSF81886">
    <property type="entry name" value="Helical scaffold and wing domains of SecA"/>
    <property type="match status" value="1"/>
</dbReference>
<keyword evidence="5" id="KW-0547">Nucleotide-binding</keyword>
<dbReference type="InterPro" id="IPR011116">
    <property type="entry name" value="SecA_Wing/Scaffold"/>
</dbReference>
<dbReference type="Gene3D" id="1.10.3060.10">
    <property type="entry name" value="Helical scaffold and wing domains of SecA"/>
    <property type="match status" value="1"/>
</dbReference>
<evidence type="ECO:0000256" key="8">
    <source>
        <dbReference type="ARBA" id="ARBA00022967"/>
    </source>
</evidence>
<dbReference type="Pfam" id="PF07516">
    <property type="entry name" value="SecA_SW"/>
    <property type="match status" value="1"/>
</dbReference>
<dbReference type="GO" id="GO:0005524">
    <property type="term" value="F:ATP binding"/>
    <property type="evidence" value="ECO:0007669"/>
    <property type="project" value="UniProtKB-KW"/>
</dbReference>
<dbReference type="InterPro" id="IPR011115">
    <property type="entry name" value="SecA_DEAD"/>
</dbReference>
<sequence length="283" mass="32047">TLQNFFKLYDQIAGMTGTAATESEEFMNIYKLEVVVIPTNEPCIRDDQDDAIYQSIREKYNAIVEEINDISASGRPLLVGTVSVEKNESLSAALTKRFGLEHEVLNAKYHEREATIVAKAGHQHKGRDGKMRGNITIATNMAGRGTDIVLGPGVAEIGGLHVLGTERHEARRIDNQLRGRCGRQGDAGSSQFFLSFDDDLMRIFAPEWTVKALSWIGWEEGQPIYHKRISKGIEKAQKKVEERNFEVRKSLLEYDEVMDYQRKIFYSRRREILAGKGLKNVIQ</sequence>
<evidence type="ECO:0000259" key="11">
    <source>
        <dbReference type="PROSITE" id="PS51194"/>
    </source>
</evidence>
<proteinExistence type="inferred from homology"/>
<dbReference type="GO" id="GO:0043952">
    <property type="term" value="P:protein transport by the Sec complex"/>
    <property type="evidence" value="ECO:0007669"/>
    <property type="project" value="TreeGrafter"/>
</dbReference>
<evidence type="ECO:0000256" key="10">
    <source>
        <dbReference type="ARBA" id="ARBA00023136"/>
    </source>
</evidence>
<dbReference type="InterPro" id="IPR000185">
    <property type="entry name" value="SecA"/>
</dbReference>
<accession>X0TIJ1</accession>
<keyword evidence="4" id="KW-0963">Cytoplasm</keyword>
<evidence type="ECO:0000256" key="3">
    <source>
        <dbReference type="ARBA" id="ARBA00022448"/>
    </source>
</evidence>
<evidence type="ECO:0000256" key="2">
    <source>
        <dbReference type="ARBA" id="ARBA00007650"/>
    </source>
</evidence>
<dbReference type="Pfam" id="PF21090">
    <property type="entry name" value="P-loop_SecA"/>
    <property type="match status" value="2"/>
</dbReference>
<dbReference type="InterPro" id="IPR044722">
    <property type="entry name" value="SecA_SF2_C"/>
</dbReference>
<keyword evidence="10" id="KW-0472">Membrane</keyword>
<keyword evidence="6" id="KW-0067">ATP-binding</keyword>
<dbReference type="InterPro" id="IPR014018">
    <property type="entry name" value="SecA_motor_DEAD"/>
</dbReference>
<feature type="domain" description="Helicase C-terminal" evidence="11">
    <location>
        <begin position="55"/>
        <end position="251"/>
    </location>
</feature>
<dbReference type="InterPro" id="IPR001650">
    <property type="entry name" value="Helicase_C-like"/>
</dbReference>
<keyword evidence="7" id="KW-0653">Protein transport</keyword>
<keyword evidence="8" id="KW-1278">Translocase</keyword>
<evidence type="ECO:0000256" key="9">
    <source>
        <dbReference type="ARBA" id="ARBA00023010"/>
    </source>
</evidence>
<keyword evidence="9" id="KW-0811">Translocation</keyword>
<organism evidence="13">
    <name type="scientific">marine sediment metagenome</name>
    <dbReference type="NCBI Taxonomy" id="412755"/>
    <lineage>
        <taxon>unclassified sequences</taxon>
        <taxon>metagenomes</taxon>
        <taxon>ecological metagenomes</taxon>
    </lineage>
</organism>
<dbReference type="InterPro" id="IPR027417">
    <property type="entry name" value="P-loop_NTPase"/>
</dbReference>
<evidence type="ECO:0000256" key="5">
    <source>
        <dbReference type="ARBA" id="ARBA00022741"/>
    </source>
</evidence>
<feature type="non-terminal residue" evidence="13">
    <location>
        <position position="1"/>
    </location>
</feature>
<dbReference type="GO" id="GO:0006605">
    <property type="term" value="P:protein targeting"/>
    <property type="evidence" value="ECO:0007669"/>
    <property type="project" value="InterPro"/>
</dbReference>
<dbReference type="PROSITE" id="PS51196">
    <property type="entry name" value="SECA_MOTOR_DEAD"/>
    <property type="match status" value="1"/>
</dbReference>
<dbReference type="GO" id="GO:0031522">
    <property type="term" value="C:cell envelope Sec protein transport complex"/>
    <property type="evidence" value="ECO:0007669"/>
    <property type="project" value="TreeGrafter"/>
</dbReference>
<feature type="non-terminal residue" evidence="13">
    <location>
        <position position="283"/>
    </location>
</feature>
<dbReference type="PROSITE" id="PS01312">
    <property type="entry name" value="SECA"/>
    <property type="match status" value="1"/>
</dbReference>
<dbReference type="SUPFAM" id="SSF52540">
    <property type="entry name" value="P-loop containing nucleoside triphosphate hydrolases"/>
    <property type="match status" value="2"/>
</dbReference>
<name>X0TIJ1_9ZZZZ</name>
<dbReference type="PANTHER" id="PTHR30612:SF0">
    <property type="entry name" value="CHLOROPLAST PROTEIN-TRANSPORTING ATPASE"/>
    <property type="match status" value="1"/>
</dbReference>
<evidence type="ECO:0000259" key="12">
    <source>
        <dbReference type="PROSITE" id="PS51196"/>
    </source>
</evidence>
<comment type="similarity">
    <text evidence="2">Belongs to the SecA family.</text>
</comment>
<evidence type="ECO:0000256" key="7">
    <source>
        <dbReference type="ARBA" id="ARBA00022927"/>
    </source>
</evidence>